<dbReference type="STRING" id="454171.CP488_01310"/>
<dbReference type="AlphaFoldDB" id="S0EXD0"/>
<gene>
    <name evidence="1" type="ORF">CCALI_02778</name>
</gene>
<sequence>MQVRWRFHRENGGNEIGCRRVGLNMIGWSDNDLHFHLKDLMDGRGFWVLHRYLHKMGLCQLSVRMQCHAESQREDRSETFSHLFSLVIIAVHFPYAQRAY</sequence>
<dbReference type="EMBL" id="HF951689">
    <property type="protein sequence ID" value="CCW36566.1"/>
    <property type="molecule type" value="Genomic_DNA"/>
</dbReference>
<proteinExistence type="predicted"/>
<dbReference type="Proteomes" id="UP000014227">
    <property type="component" value="Chromosome I"/>
</dbReference>
<dbReference type="InParanoid" id="S0EXD0"/>
<dbReference type="HOGENOM" id="CLU_2300805_0_0_0"/>
<evidence type="ECO:0000313" key="1">
    <source>
        <dbReference type="EMBL" id="CCW36566.1"/>
    </source>
</evidence>
<organism evidence="1 2">
    <name type="scientific">Chthonomonas calidirosea (strain DSM 23976 / ICMP 18418 / T49)</name>
    <dbReference type="NCBI Taxonomy" id="1303518"/>
    <lineage>
        <taxon>Bacteria</taxon>
        <taxon>Bacillati</taxon>
        <taxon>Armatimonadota</taxon>
        <taxon>Chthonomonadia</taxon>
        <taxon>Chthonomonadales</taxon>
        <taxon>Chthonomonadaceae</taxon>
        <taxon>Chthonomonas</taxon>
    </lineage>
</organism>
<accession>S0EXD0</accession>
<evidence type="ECO:0000313" key="2">
    <source>
        <dbReference type="Proteomes" id="UP000014227"/>
    </source>
</evidence>
<dbReference type="KEGG" id="ccz:CCALI_02778"/>
<keyword evidence="2" id="KW-1185">Reference proteome</keyword>
<reference evidence="2" key="1">
    <citation type="submission" date="2013-03" db="EMBL/GenBank/DDBJ databases">
        <title>Genome sequence of Chthonomonas calidirosea, the first sequenced genome from the Armatimonadetes phylum (formally candidate division OP10).</title>
        <authorList>
            <person name="Lee K.C.Y."/>
            <person name="Morgan X.C."/>
            <person name="Dunfield P.F."/>
            <person name="Tamas I."/>
            <person name="Houghton K.M."/>
            <person name="Vyssotski M."/>
            <person name="Ryan J.L.J."/>
            <person name="Lagutin K."/>
            <person name="McDonald I.R."/>
            <person name="Stott M.B."/>
        </authorList>
    </citation>
    <scope>NUCLEOTIDE SEQUENCE [LARGE SCALE GENOMIC DNA]</scope>
    <source>
        <strain evidence="2">DSM 23976 / ICMP 18418 / T49</strain>
    </source>
</reference>
<name>S0EXD0_CHTCT</name>
<protein>
    <submittedName>
        <fullName evidence="1">Uncharacterized protein</fullName>
    </submittedName>
</protein>